<feature type="domain" description="Calponin-homology (CH)" evidence="6">
    <location>
        <begin position="419"/>
        <end position="524"/>
    </location>
</feature>
<dbReference type="OrthoDB" id="5972258at2759"/>
<dbReference type="Proteomes" id="UP000677803">
    <property type="component" value="Unassembled WGS sequence"/>
</dbReference>
<feature type="domain" description="BMERB" evidence="8">
    <location>
        <begin position="662"/>
        <end position="817"/>
    </location>
</feature>
<dbReference type="FunFam" id="1.10.418.10:FF:000023">
    <property type="entry name" value="EH domain-binding protein 1 isoform X1"/>
    <property type="match status" value="1"/>
</dbReference>
<dbReference type="SMART" id="SM01203">
    <property type="entry name" value="DUF3585"/>
    <property type="match status" value="1"/>
</dbReference>
<dbReference type="PANTHER" id="PTHR23167:SF91">
    <property type="entry name" value="EH DOMAIN-BINDING PROTEIN 1-LIKE PROTEIN 1"/>
    <property type="match status" value="1"/>
</dbReference>
<accession>A0A8S4BAC7</accession>
<dbReference type="Pfam" id="PF10358">
    <property type="entry name" value="NT-C2"/>
    <property type="match status" value="1"/>
</dbReference>
<keyword evidence="3" id="KW-0967">Endosome</keyword>
<dbReference type="Pfam" id="PF12130">
    <property type="entry name" value="bMERB_dom"/>
    <property type="match status" value="1"/>
</dbReference>
<dbReference type="GO" id="GO:0005768">
    <property type="term" value="C:endosome"/>
    <property type="evidence" value="ECO:0007669"/>
    <property type="project" value="UniProtKB-SubCell"/>
</dbReference>
<dbReference type="Gene3D" id="1.10.418.10">
    <property type="entry name" value="Calponin-like domain"/>
    <property type="match status" value="1"/>
</dbReference>
<evidence type="ECO:0000256" key="1">
    <source>
        <dbReference type="ARBA" id="ARBA00004177"/>
    </source>
</evidence>
<sequence>MTSVWRRLQRVGKKASKFQFAASFQELIIECTNKWQPDKLRVVWIRGNRRYTTKLFCWQPDMKYPNRGSVLWQVPENLDITVTLFKEPMAEEFEDKDWTFIVENETEGRRKVLASANINMKMYASATPAQYEVTLKLKPLSVKVIEATLKLNLSCVFLKEGKATDDDMQSLASLMSIKKGDIGNLDDFNESEDEVSEETRASVWSGQATNFTASSSLPTAQSQYQKLQGESGKASSWGSEVPHTEENLSKSYSNPFSVPHPSQNAIALPSRQDAEFKRQQSNLSKEASQCTIPTTFDPTGSFNVRQELCRASESTKNATKKIKREGVTSFTSTSLRTESTHDDKDDTKQCIDVCQEIEQLEEVKESSCLPVPIRQNKKRLSGSSFSGTKSAVTPTSEHRKAKRPQDSAASPTMTRPILGTSSLSLLEWCQEVTQGYKGVKIMNFSTSWRNGLALCAILHHFHPEKINYEMLDPLDIMHNNKTAFDSFAELGICRLMEPSDMVTLPVPDCLIIMTYLNLIKTHFTGQDPNIPSIKKESCESSNVATGGKEGRADLEATFSYYTQRLHEERFRPEIIANTSKADNESKSRCNVVPPPRTKRLPVPVAPPRTYFLSKSDSCPIKDADLVKKHMSELSGRTVEKRDLTVTELAGDDWRDRQTERSELVEEKVIPKGQDQSQYVLNQMETLESEQKHIDNRAAVVERKLRQLLETGTDKVEEERLIQEWFTLVNKKNALIRRQDQLQLLVEEKDLERRYELLNKELRDLIAIEECLKTQAHKHREQLLLQELVTVVNQRDELVKNMDAKERGGLEEEERLNRGLEQRKSKLPSLTSPLFCNYLLDSTAGGHPTPPFLRCTRAYLSAPRRTPPLFLDPPRTETPDIHCFPSKTPFLHYK</sequence>
<dbReference type="PROSITE" id="PS51848">
    <property type="entry name" value="BMERB"/>
    <property type="match status" value="1"/>
</dbReference>
<feature type="domain" description="C2 NT-type" evidence="7">
    <location>
        <begin position="8"/>
        <end position="157"/>
    </location>
</feature>
<evidence type="ECO:0000313" key="9">
    <source>
        <dbReference type="EMBL" id="CAG5929590.1"/>
    </source>
</evidence>
<dbReference type="PANTHER" id="PTHR23167">
    <property type="entry name" value="CALPONIN HOMOLOGY DOMAIN-CONTAINING PROTEIN DDB_G0272472-RELATED"/>
    <property type="match status" value="1"/>
</dbReference>
<evidence type="ECO:0000256" key="2">
    <source>
        <dbReference type="ARBA" id="ARBA00022553"/>
    </source>
</evidence>
<dbReference type="InterPro" id="IPR050540">
    <property type="entry name" value="F-actin_Monoox_Mical"/>
</dbReference>
<feature type="region of interest" description="Disordered" evidence="5">
    <location>
        <begin position="581"/>
        <end position="603"/>
    </location>
</feature>
<dbReference type="SUPFAM" id="SSF47576">
    <property type="entry name" value="Calponin-homology domain, CH-domain"/>
    <property type="match status" value="1"/>
</dbReference>
<dbReference type="EMBL" id="CAJRST010014446">
    <property type="protein sequence ID" value="CAG5929590.1"/>
    <property type="molecule type" value="Genomic_DNA"/>
</dbReference>
<dbReference type="PROSITE" id="PS50021">
    <property type="entry name" value="CH"/>
    <property type="match status" value="1"/>
</dbReference>
<evidence type="ECO:0000256" key="5">
    <source>
        <dbReference type="SAM" id="MobiDB-lite"/>
    </source>
</evidence>
<dbReference type="InterPro" id="IPR001715">
    <property type="entry name" value="CH_dom"/>
</dbReference>
<dbReference type="InterPro" id="IPR022735">
    <property type="entry name" value="bMERB_dom"/>
</dbReference>
<feature type="compositionally biased region" description="Polar residues" evidence="5">
    <location>
        <begin position="249"/>
        <end position="263"/>
    </location>
</feature>
<dbReference type="SMART" id="SM00033">
    <property type="entry name" value="CH"/>
    <property type="match status" value="1"/>
</dbReference>
<evidence type="ECO:0000313" key="10">
    <source>
        <dbReference type="Proteomes" id="UP000677803"/>
    </source>
</evidence>
<proteinExistence type="predicted"/>
<dbReference type="AlphaFoldDB" id="A0A8S4BAC7"/>
<evidence type="ECO:0000259" key="8">
    <source>
        <dbReference type="PROSITE" id="PS51848"/>
    </source>
</evidence>
<dbReference type="InterPro" id="IPR036872">
    <property type="entry name" value="CH_dom_sf"/>
</dbReference>
<feature type="compositionally biased region" description="Polar residues" evidence="5">
    <location>
        <begin position="224"/>
        <end position="238"/>
    </location>
</feature>
<feature type="region of interest" description="Disordered" evidence="5">
    <location>
        <begin position="379"/>
        <end position="415"/>
    </location>
</feature>
<keyword evidence="4" id="KW-0175">Coiled coil</keyword>
<organism evidence="9 10">
    <name type="scientific">Menidia menidia</name>
    <name type="common">Atlantic silverside</name>
    <dbReference type="NCBI Taxonomy" id="238744"/>
    <lineage>
        <taxon>Eukaryota</taxon>
        <taxon>Metazoa</taxon>
        <taxon>Chordata</taxon>
        <taxon>Craniata</taxon>
        <taxon>Vertebrata</taxon>
        <taxon>Euteleostomi</taxon>
        <taxon>Actinopterygii</taxon>
        <taxon>Neopterygii</taxon>
        <taxon>Teleostei</taxon>
        <taxon>Neoteleostei</taxon>
        <taxon>Acanthomorphata</taxon>
        <taxon>Ovalentaria</taxon>
        <taxon>Atherinomorphae</taxon>
        <taxon>Atheriniformes</taxon>
        <taxon>Atherinopsidae</taxon>
        <taxon>Menidiinae</taxon>
        <taxon>Menidia</taxon>
    </lineage>
</organism>
<protein>
    <submittedName>
        <fullName evidence="9">(Atlantic silverside) hypothetical protein</fullName>
    </submittedName>
</protein>
<dbReference type="PROSITE" id="PS51840">
    <property type="entry name" value="C2_NT"/>
    <property type="match status" value="1"/>
</dbReference>
<gene>
    <name evidence="9" type="ORF">MMEN_LOCUS13215</name>
</gene>
<evidence type="ECO:0000259" key="7">
    <source>
        <dbReference type="PROSITE" id="PS51840"/>
    </source>
</evidence>
<reference evidence="9" key="1">
    <citation type="submission" date="2021-05" db="EMBL/GenBank/DDBJ databases">
        <authorList>
            <person name="Tigano A."/>
        </authorList>
    </citation>
    <scope>NUCLEOTIDE SEQUENCE</scope>
</reference>
<keyword evidence="10" id="KW-1185">Reference proteome</keyword>
<name>A0A8S4BAC7_9TELE</name>
<comment type="caution">
    <text evidence="9">The sequence shown here is derived from an EMBL/GenBank/DDBJ whole genome shotgun (WGS) entry which is preliminary data.</text>
</comment>
<feature type="compositionally biased region" description="Polar residues" evidence="5">
    <location>
        <begin position="381"/>
        <end position="395"/>
    </location>
</feature>
<evidence type="ECO:0000259" key="6">
    <source>
        <dbReference type="PROSITE" id="PS50021"/>
    </source>
</evidence>
<evidence type="ECO:0000256" key="3">
    <source>
        <dbReference type="ARBA" id="ARBA00022753"/>
    </source>
</evidence>
<keyword evidence="2" id="KW-0597">Phosphoprotein</keyword>
<dbReference type="InterPro" id="IPR019448">
    <property type="entry name" value="NT-C2"/>
</dbReference>
<evidence type="ECO:0000256" key="4">
    <source>
        <dbReference type="ARBA" id="ARBA00023054"/>
    </source>
</evidence>
<feature type="region of interest" description="Disordered" evidence="5">
    <location>
        <begin position="224"/>
        <end position="263"/>
    </location>
</feature>
<comment type="subcellular location">
    <subcellularLocation>
        <location evidence="1">Endosome</location>
    </subcellularLocation>
</comment>
<dbReference type="Pfam" id="PF00307">
    <property type="entry name" value="CH"/>
    <property type="match status" value="1"/>
</dbReference>